<feature type="modified residue" description="4-aspartylphosphate" evidence="19">
    <location>
        <position position="597"/>
    </location>
</feature>
<evidence type="ECO:0000256" key="13">
    <source>
        <dbReference type="ARBA" id="ARBA00023012"/>
    </source>
</evidence>
<dbReference type="PROSITE" id="PS50110">
    <property type="entry name" value="RESPONSE_REGULATORY"/>
    <property type="match status" value="2"/>
</dbReference>
<dbReference type="CDD" id="cd00082">
    <property type="entry name" value="HisKA"/>
    <property type="match status" value="1"/>
</dbReference>
<reference evidence="24 25" key="1">
    <citation type="submission" date="2014-02" db="EMBL/GenBank/DDBJ databases">
        <authorList>
            <person name="Genoscope - CEA"/>
        </authorList>
    </citation>
    <scope>NUCLEOTIDE SEQUENCE [LARGE SCALE GENOMIC DNA]</scope>
    <source>
        <strain evidence="24 25">PCC 8005</strain>
    </source>
</reference>
<dbReference type="InterPro" id="IPR001789">
    <property type="entry name" value="Sig_transdc_resp-reg_receiver"/>
</dbReference>
<evidence type="ECO:0000256" key="9">
    <source>
        <dbReference type="ARBA" id="ARBA00022741"/>
    </source>
</evidence>
<keyword evidence="13" id="KW-0902">Two-component regulatory system</keyword>
<dbReference type="Pfam" id="PF01627">
    <property type="entry name" value="Hpt"/>
    <property type="match status" value="1"/>
</dbReference>
<feature type="domain" description="Response regulatory" evidence="21">
    <location>
        <begin position="713"/>
        <end position="830"/>
    </location>
</feature>
<dbReference type="PANTHER" id="PTHR45339:SF1">
    <property type="entry name" value="HYBRID SIGNAL TRANSDUCTION HISTIDINE KINASE J"/>
    <property type="match status" value="1"/>
</dbReference>
<evidence type="ECO:0000256" key="3">
    <source>
        <dbReference type="ARBA" id="ARBA00006402"/>
    </source>
</evidence>
<evidence type="ECO:0000256" key="5">
    <source>
        <dbReference type="ARBA" id="ARBA00022475"/>
    </source>
</evidence>
<dbReference type="InterPro" id="IPR004358">
    <property type="entry name" value="Sig_transdc_His_kin-like_C"/>
</dbReference>
<dbReference type="InterPro" id="IPR003594">
    <property type="entry name" value="HATPase_dom"/>
</dbReference>
<dbReference type="CDD" id="cd17546">
    <property type="entry name" value="REC_hyHK_CKI1_RcsC-like"/>
    <property type="match status" value="1"/>
</dbReference>
<evidence type="ECO:0000256" key="4">
    <source>
        <dbReference type="ARBA" id="ARBA00012438"/>
    </source>
</evidence>
<dbReference type="GO" id="GO:0006355">
    <property type="term" value="P:regulation of DNA-templated transcription"/>
    <property type="evidence" value="ECO:0007669"/>
    <property type="project" value="InterPro"/>
</dbReference>
<dbReference type="PROSITE" id="PS50894">
    <property type="entry name" value="HPT"/>
    <property type="match status" value="1"/>
</dbReference>
<dbReference type="GO" id="GO:0000155">
    <property type="term" value="F:phosphorelay sensor kinase activity"/>
    <property type="evidence" value="ECO:0007669"/>
    <property type="project" value="InterPro"/>
</dbReference>
<dbReference type="InterPro" id="IPR035965">
    <property type="entry name" value="PAS-like_dom_sf"/>
</dbReference>
<dbReference type="Pfam" id="PF00512">
    <property type="entry name" value="HisKA"/>
    <property type="match status" value="1"/>
</dbReference>
<evidence type="ECO:0000313" key="25">
    <source>
        <dbReference type="Proteomes" id="UP000032946"/>
    </source>
</evidence>
<dbReference type="GO" id="GO:0005886">
    <property type="term" value="C:plasma membrane"/>
    <property type="evidence" value="ECO:0007669"/>
    <property type="project" value="UniProtKB-SubCell"/>
</dbReference>
<keyword evidence="5" id="KW-1003">Cell membrane</keyword>
<feature type="modified residue" description="4-aspartylphosphate" evidence="19">
    <location>
        <position position="762"/>
    </location>
</feature>
<dbReference type="CDD" id="cd00156">
    <property type="entry name" value="REC"/>
    <property type="match status" value="1"/>
</dbReference>
<feature type="domain" description="Histidine kinase" evidence="20">
    <location>
        <begin position="306"/>
        <end position="527"/>
    </location>
</feature>
<keyword evidence="8" id="KW-0812">Transmembrane</keyword>
<keyword evidence="10 24" id="KW-0418">Kinase</keyword>
<evidence type="ECO:0000256" key="15">
    <source>
        <dbReference type="ARBA" id="ARBA00064003"/>
    </source>
</evidence>
<dbReference type="PROSITE" id="PS50109">
    <property type="entry name" value="HIS_KIN"/>
    <property type="match status" value="1"/>
</dbReference>
<dbReference type="Pfam" id="PF02518">
    <property type="entry name" value="HATPase_c"/>
    <property type="match status" value="1"/>
</dbReference>
<feature type="domain" description="HPt" evidence="23">
    <location>
        <begin position="870"/>
        <end position="963"/>
    </location>
</feature>
<evidence type="ECO:0000256" key="8">
    <source>
        <dbReference type="ARBA" id="ARBA00022692"/>
    </source>
</evidence>
<dbReference type="InterPro" id="IPR005467">
    <property type="entry name" value="His_kinase_dom"/>
</dbReference>
<keyword evidence="25" id="KW-1185">Reference proteome</keyword>
<dbReference type="SMART" id="SM00388">
    <property type="entry name" value="HisKA"/>
    <property type="match status" value="1"/>
</dbReference>
<dbReference type="EC" id="2.7.13.3" evidence="4"/>
<dbReference type="CDD" id="cd00130">
    <property type="entry name" value="PAS"/>
    <property type="match status" value="1"/>
</dbReference>
<accession>A0A9P1KAB5</accession>
<dbReference type="FunFam" id="3.30.565.10:FF:000010">
    <property type="entry name" value="Sensor histidine kinase RcsC"/>
    <property type="match status" value="1"/>
</dbReference>
<dbReference type="SMART" id="SM00387">
    <property type="entry name" value="HATPase_c"/>
    <property type="match status" value="1"/>
</dbReference>
<evidence type="ECO:0000259" key="22">
    <source>
        <dbReference type="PROSITE" id="PS50112"/>
    </source>
</evidence>
<dbReference type="AlphaFoldDB" id="A0A9P1KAB5"/>
<evidence type="ECO:0000256" key="12">
    <source>
        <dbReference type="ARBA" id="ARBA00022989"/>
    </source>
</evidence>
<sequence length="966" mass="108675">MFLPTPPNSDPLVLTLGISAMISMVASLTLVRWRKPASAEIIDTIKRSQSFLQQMGCIVIVLSLEGKIVEWNHAAEEISGYRREEVIDRNYWMLCLPESVRDGVKFRYLQAIATQQQVHVHHILLGSDGRQQQVNFQIVPWRNYCGEILGAIVTGEPVACSPDGSCEQELECERLQQLISYLPLPIAMFDTEMRYLAYSEGWIQHLKPQIYSLIGLNHYDVFPNVKNDWKLAHKKALRGEKVSALEDSWIREDGSLMYDGWTVGPWYRNSGEVGGIILVIIPLNNLIETRNAALNAVQFKSRFLAQMSHEIRTPMSGVLGMVELLMQTHLTLQQKDYTQTIYRSAKHLLTVINEILDLSKLEAGETHLESHDFDLQDCLETVVDLLAVKAEDKQLELIILLEPNLPRYLKGDGMRLQQVLINLVNNAIKFTKSGHIIIRVTPRVISQDHINIYFAIEDTGMGISDELQPQLFQPFSPASSATNRQYGGTGLGLSICQHLVNLMGGEIGVKSQEEEGSIFWFNATFLPSELSETSAPKELKNMSLLVVENSSLVRHSVSCITQPWGIQVETADTSKIALDKWHHQQAKGSPYNLILMDLELLDRHGAKLLGQLYKTSSDSPTQLILMSSISQRNRAEQVLNLGDFVYLVKPIAPLRLLRSFAKALELDIPNLDHHLDKSWDDVLMGSSFPETPKPPCCHLSQTNDKLRASIPLKILLAEDDLVNQEVVLTQLQQLGYVADAVSDGEAVLQHLETQHYDLILMDCQMPILDGYETTARIRGSQNSQRPPIIIALTASVMPSDRDRCLQVGMDDYITKPIDLQALVNVINRWVPVCLETQNPTPTTANHQPPLDSPVDCPVDSDRLNKLFKGKTEYKYRLLTTFIHQAQQRIETLNKAINTSNFAEIKQQAHALKGSSANAGIFHIPAISQELENLATQQNLEAIPPLVKQLQHHLDLVKDFVEMMKNP</sequence>
<protein>
    <recommendedName>
        <fullName evidence="17">Circadian input-output histidine kinase CikA</fullName>
        <ecNumber evidence="4">2.7.13.3</ecNumber>
    </recommendedName>
    <alternativeName>
        <fullName evidence="16">Sensory/regulatory protein RpfC</fullName>
    </alternativeName>
</protein>
<feature type="modified residue" description="Phosphohistidine" evidence="18">
    <location>
        <position position="909"/>
    </location>
</feature>
<dbReference type="SMART" id="SM00091">
    <property type="entry name" value="PAS"/>
    <property type="match status" value="1"/>
</dbReference>
<evidence type="ECO:0000256" key="18">
    <source>
        <dbReference type="PROSITE-ProRule" id="PRU00110"/>
    </source>
</evidence>
<dbReference type="InterPro" id="IPR036641">
    <property type="entry name" value="HPT_dom_sf"/>
</dbReference>
<evidence type="ECO:0000313" key="24">
    <source>
        <dbReference type="EMBL" id="CDM92552.1"/>
    </source>
</evidence>
<dbReference type="FunFam" id="1.10.287.130:FF:000002">
    <property type="entry name" value="Two-component osmosensing histidine kinase"/>
    <property type="match status" value="1"/>
</dbReference>
<dbReference type="Gene3D" id="3.30.565.10">
    <property type="entry name" value="Histidine kinase-like ATPase, C-terminal domain"/>
    <property type="match status" value="1"/>
</dbReference>
<keyword evidence="12" id="KW-1133">Transmembrane helix</keyword>
<keyword evidence="9" id="KW-0547">Nucleotide-binding</keyword>
<evidence type="ECO:0000256" key="17">
    <source>
        <dbReference type="ARBA" id="ARBA00074306"/>
    </source>
</evidence>
<proteinExistence type="inferred from homology"/>
<dbReference type="Gene3D" id="1.20.120.160">
    <property type="entry name" value="HPT domain"/>
    <property type="match status" value="1"/>
</dbReference>
<dbReference type="PRINTS" id="PR00344">
    <property type="entry name" value="BCTRLSENSOR"/>
</dbReference>
<dbReference type="Proteomes" id="UP000032946">
    <property type="component" value="Chromosome"/>
</dbReference>
<comment type="similarity">
    <text evidence="3">In the N-terminal section; belongs to the phytochrome family.</text>
</comment>
<dbReference type="Gene3D" id="3.30.450.20">
    <property type="entry name" value="PAS domain"/>
    <property type="match status" value="2"/>
</dbReference>
<dbReference type="CDD" id="cd00088">
    <property type="entry name" value="HPT"/>
    <property type="match status" value="1"/>
</dbReference>
<comment type="catalytic activity">
    <reaction evidence="1">
        <text>ATP + protein L-histidine = ADP + protein N-phospho-L-histidine.</text>
        <dbReference type="EC" id="2.7.13.3"/>
    </reaction>
</comment>
<dbReference type="EMBL" id="FO818640">
    <property type="protein sequence ID" value="CDM92552.1"/>
    <property type="molecule type" value="Genomic_DNA"/>
</dbReference>
<dbReference type="InterPro" id="IPR008207">
    <property type="entry name" value="Sig_transdc_His_kin_Hpt_dom"/>
</dbReference>
<evidence type="ECO:0000256" key="1">
    <source>
        <dbReference type="ARBA" id="ARBA00000085"/>
    </source>
</evidence>
<dbReference type="SUPFAM" id="SSF52172">
    <property type="entry name" value="CheY-like"/>
    <property type="match status" value="2"/>
</dbReference>
<dbReference type="InterPro" id="IPR013767">
    <property type="entry name" value="PAS_fold"/>
</dbReference>
<gene>
    <name evidence="24" type="ORF">ARTHRO_10225</name>
</gene>
<dbReference type="CDD" id="cd16922">
    <property type="entry name" value="HATPase_EvgS-ArcB-TorS-like"/>
    <property type="match status" value="1"/>
</dbReference>
<evidence type="ECO:0000256" key="7">
    <source>
        <dbReference type="ARBA" id="ARBA00022679"/>
    </source>
</evidence>
<comment type="subcellular location">
    <subcellularLocation>
        <location evidence="2">Cell membrane</location>
        <topology evidence="2">Multi-pass membrane protein</topology>
    </subcellularLocation>
</comment>
<dbReference type="Pfam" id="PF00072">
    <property type="entry name" value="Response_reg"/>
    <property type="match status" value="2"/>
</dbReference>
<evidence type="ECO:0000256" key="14">
    <source>
        <dbReference type="ARBA" id="ARBA00023136"/>
    </source>
</evidence>
<evidence type="ECO:0000256" key="10">
    <source>
        <dbReference type="ARBA" id="ARBA00022777"/>
    </source>
</evidence>
<keyword evidence="14" id="KW-0472">Membrane</keyword>
<dbReference type="SUPFAM" id="SSF47226">
    <property type="entry name" value="Histidine-containing phosphotransfer domain, HPT domain"/>
    <property type="match status" value="1"/>
</dbReference>
<dbReference type="PROSITE" id="PS50112">
    <property type="entry name" value="PAS"/>
    <property type="match status" value="1"/>
</dbReference>
<dbReference type="Pfam" id="PF00989">
    <property type="entry name" value="PAS"/>
    <property type="match status" value="1"/>
</dbReference>
<dbReference type="SMART" id="SM00448">
    <property type="entry name" value="REC"/>
    <property type="match status" value="2"/>
</dbReference>
<dbReference type="NCBIfam" id="TIGR00229">
    <property type="entry name" value="sensory_box"/>
    <property type="match status" value="1"/>
</dbReference>
<name>A0A9P1KAB5_9CYAN</name>
<keyword evidence="11" id="KW-0067">ATP-binding</keyword>
<keyword evidence="7 24" id="KW-0808">Transferase</keyword>
<evidence type="ECO:0000256" key="16">
    <source>
        <dbReference type="ARBA" id="ARBA00068150"/>
    </source>
</evidence>
<dbReference type="Gene3D" id="1.10.287.130">
    <property type="match status" value="1"/>
</dbReference>
<comment type="subunit">
    <text evidence="15">At low DSF concentrations, interacts with RpfF.</text>
</comment>
<dbReference type="PANTHER" id="PTHR45339">
    <property type="entry name" value="HYBRID SIGNAL TRANSDUCTION HISTIDINE KINASE J"/>
    <property type="match status" value="1"/>
</dbReference>
<evidence type="ECO:0000256" key="19">
    <source>
        <dbReference type="PROSITE-ProRule" id="PRU00169"/>
    </source>
</evidence>
<dbReference type="InterPro" id="IPR036097">
    <property type="entry name" value="HisK_dim/P_sf"/>
</dbReference>
<dbReference type="InterPro" id="IPR036890">
    <property type="entry name" value="HATPase_C_sf"/>
</dbReference>
<evidence type="ECO:0000259" key="23">
    <source>
        <dbReference type="PROSITE" id="PS50894"/>
    </source>
</evidence>
<feature type="domain" description="PAS" evidence="22">
    <location>
        <begin position="44"/>
        <end position="90"/>
    </location>
</feature>
<dbReference type="RefSeq" id="WP_228116446.1">
    <property type="nucleotide sequence ID" value="NZ_FO818640.1"/>
</dbReference>
<dbReference type="SUPFAM" id="SSF55874">
    <property type="entry name" value="ATPase domain of HSP90 chaperone/DNA topoisomerase II/histidine kinase"/>
    <property type="match status" value="1"/>
</dbReference>
<dbReference type="InterPro" id="IPR003661">
    <property type="entry name" value="HisK_dim/P_dom"/>
</dbReference>
<keyword evidence="6 19" id="KW-0597">Phosphoprotein</keyword>
<dbReference type="InterPro" id="IPR000014">
    <property type="entry name" value="PAS"/>
</dbReference>
<dbReference type="GO" id="GO:0005524">
    <property type="term" value="F:ATP binding"/>
    <property type="evidence" value="ECO:0007669"/>
    <property type="project" value="UniProtKB-KW"/>
</dbReference>
<evidence type="ECO:0000259" key="20">
    <source>
        <dbReference type="PROSITE" id="PS50109"/>
    </source>
</evidence>
<feature type="domain" description="Response regulatory" evidence="21">
    <location>
        <begin position="543"/>
        <end position="664"/>
    </location>
</feature>
<dbReference type="SMART" id="SM00073">
    <property type="entry name" value="HPT"/>
    <property type="match status" value="1"/>
</dbReference>
<organism evidence="24 25">
    <name type="scientific">Limnospira indica PCC 8005</name>
    <dbReference type="NCBI Taxonomy" id="376219"/>
    <lineage>
        <taxon>Bacteria</taxon>
        <taxon>Bacillati</taxon>
        <taxon>Cyanobacteriota</taxon>
        <taxon>Cyanophyceae</taxon>
        <taxon>Oscillatoriophycideae</taxon>
        <taxon>Oscillatoriales</taxon>
        <taxon>Sirenicapillariaceae</taxon>
        <taxon>Limnospira</taxon>
    </lineage>
</organism>
<dbReference type="SUPFAM" id="SSF47384">
    <property type="entry name" value="Homodimeric domain of signal transducing histidine kinase"/>
    <property type="match status" value="1"/>
</dbReference>
<evidence type="ECO:0000256" key="6">
    <source>
        <dbReference type="ARBA" id="ARBA00022553"/>
    </source>
</evidence>
<evidence type="ECO:0000256" key="11">
    <source>
        <dbReference type="ARBA" id="ARBA00022840"/>
    </source>
</evidence>
<evidence type="ECO:0000256" key="2">
    <source>
        <dbReference type="ARBA" id="ARBA00004651"/>
    </source>
</evidence>
<dbReference type="InterPro" id="IPR011006">
    <property type="entry name" value="CheY-like_superfamily"/>
</dbReference>
<dbReference type="Gene3D" id="3.40.50.2300">
    <property type="match status" value="2"/>
</dbReference>
<dbReference type="SUPFAM" id="SSF55785">
    <property type="entry name" value="PYP-like sensor domain (PAS domain)"/>
    <property type="match status" value="2"/>
</dbReference>
<evidence type="ECO:0000259" key="21">
    <source>
        <dbReference type="PROSITE" id="PS50110"/>
    </source>
</evidence>